<protein>
    <submittedName>
        <fullName evidence="1">Transposase</fullName>
    </submittedName>
</protein>
<evidence type="ECO:0000313" key="2">
    <source>
        <dbReference type="Proteomes" id="UP001589833"/>
    </source>
</evidence>
<gene>
    <name evidence="1" type="ORF">ACFFH4_25555</name>
</gene>
<dbReference type="Gene3D" id="1.10.10.60">
    <property type="entry name" value="Homeodomain-like"/>
    <property type="match status" value="1"/>
</dbReference>
<organism evidence="1 2">
    <name type="scientific">Halalkalibacter alkalisediminis</name>
    <dbReference type="NCBI Taxonomy" id="935616"/>
    <lineage>
        <taxon>Bacteria</taxon>
        <taxon>Bacillati</taxon>
        <taxon>Bacillota</taxon>
        <taxon>Bacilli</taxon>
        <taxon>Bacillales</taxon>
        <taxon>Bacillaceae</taxon>
        <taxon>Halalkalibacter</taxon>
    </lineage>
</organism>
<proteinExistence type="predicted"/>
<sequence length="109" mass="12778">MKIIKGTRKEHLPMGKHHDKEFKMHVARLVVEEGRKTKELSEEINVSLQTLRNWVNTYKEKNKEGYKVDGSIVYSGTNMTNDQDQIIESLKEENEILKKAMHILVKEIK</sequence>
<dbReference type="Pfam" id="PF01527">
    <property type="entry name" value="HTH_Tnp_1"/>
    <property type="match status" value="1"/>
</dbReference>
<dbReference type="InterPro" id="IPR009057">
    <property type="entry name" value="Homeodomain-like_sf"/>
</dbReference>
<accession>A0ABV6NN99</accession>
<comment type="caution">
    <text evidence="1">The sequence shown here is derived from an EMBL/GenBank/DDBJ whole genome shotgun (WGS) entry which is preliminary data.</text>
</comment>
<name>A0ABV6NN99_9BACI</name>
<evidence type="ECO:0000313" key="1">
    <source>
        <dbReference type="EMBL" id="MFC0562213.1"/>
    </source>
</evidence>
<dbReference type="InterPro" id="IPR002514">
    <property type="entry name" value="Transposase_8"/>
</dbReference>
<reference evidence="1 2" key="1">
    <citation type="submission" date="2024-09" db="EMBL/GenBank/DDBJ databases">
        <authorList>
            <person name="Sun Q."/>
            <person name="Mori K."/>
        </authorList>
    </citation>
    <scope>NUCLEOTIDE SEQUENCE [LARGE SCALE GENOMIC DNA]</scope>
    <source>
        <strain evidence="1 2">NCAIM B.02301</strain>
    </source>
</reference>
<dbReference type="EMBL" id="JBHLTR010000115">
    <property type="protein sequence ID" value="MFC0562213.1"/>
    <property type="molecule type" value="Genomic_DNA"/>
</dbReference>
<dbReference type="Proteomes" id="UP001589833">
    <property type="component" value="Unassembled WGS sequence"/>
</dbReference>
<dbReference type="SUPFAM" id="SSF46689">
    <property type="entry name" value="Homeodomain-like"/>
    <property type="match status" value="1"/>
</dbReference>
<keyword evidence="2" id="KW-1185">Reference proteome</keyword>